<dbReference type="Ensembl" id="ENSMODT00000087857.1">
    <property type="protein sequence ID" value="ENSMODP00000059783.1"/>
    <property type="gene ID" value="ENSMODG00000038950.1"/>
</dbReference>
<organism evidence="2 3">
    <name type="scientific">Monodelphis domestica</name>
    <name type="common">Gray short-tailed opossum</name>
    <dbReference type="NCBI Taxonomy" id="13616"/>
    <lineage>
        <taxon>Eukaryota</taxon>
        <taxon>Metazoa</taxon>
        <taxon>Chordata</taxon>
        <taxon>Craniata</taxon>
        <taxon>Vertebrata</taxon>
        <taxon>Euteleostomi</taxon>
        <taxon>Mammalia</taxon>
        <taxon>Metatheria</taxon>
        <taxon>Didelphimorphia</taxon>
        <taxon>Didelphidae</taxon>
        <taxon>Monodelphis</taxon>
    </lineage>
</organism>
<accession>A0A5F8HKY6</accession>
<reference evidence="2" key="3">
    <citation type="submission" date="2025-09" db="UniProtKB">
        <authorList>
            <consortium name="Ensembl"/>
        </authorList>
    </citation>
    <scope>IDENTIFICATION</scope>
</reference>
<reference evidence="2" key="2">
    <citation type="submission" date="2025-08" db="UniProtKB">
        <authorList>
            <consortium name="Ensembl"/>
        </authorList>
    </citation>
    <scope>IDENTIFICATION</scope>
</reference>
<protein>
    <recommendedName>
        <fullName evidence="4">Eukaryotic translation initiation factor 3 subunit C N-terminal domain-containing protein</fullName>
    </recommendedName>
</protein>
<dbReference type="Proteomes" id="UP000002280">
    <property type="component" value="Chromosome 1"/>
</dbReference>
<evidence type="ECO:0000256" key="1">
    <source>
        <dbReference type="SAM" id="MobiDB-lite"/>
    </source>
</evidence>
<dbReference type="STRING" id="13616.ENSMODP00000059783"/>
<keyword evidence="3" id="KW-1185">Reference proteome</keyword>
<dbReference type="GeneTree" id="ENSGT00940000172659"/>
<feature type="compositionally biased region" description="Low complexity" evidence="1">
    <location>
        <begin position="8"/>
        <end position="21"/>
    </location>
</feature>
<sequence>MLQFFTTSSDSESESSLSGEELAPKPVGGKYGKQPLLLSEDEEDTKKVVRSAKEKKERRR</sequence>
<name>A0A5F8HKY6_MONDO</name>
<dbReference type="Bgee" id="ENSMODG00000038950">
    <property type="expression patterns" value="Expressed in kidney and 5 other cell types or tissues"/>
</dbReference>
<proteinExistence type="predicted"/>
<feature type="compositionally biased region" description="Basic and acidic residues" evidence="1">
    <location>
        <begin position="44"/>
        <end position="60"/>
    </location>
</feature>
<dbReference type="InParanoid" id="A0A5F8HKY6"/>
<evidence type="ECO:0000313" key="2">
    <source>
        <dbReference type="Ensembl" id="ENSMODP00000059783.1"/>
    </source>
</evidence>
<evidence type="ECO:0000313" key="3">
    <source>
        <dbReference type="Proteomes" id="UP000002280"/>
    </source>
</evidence>
<evidence type="ECO:0008006" key="4">
    <source>
        <dbReference type="Google" id="ProtNLM"/>
    </source>
</evidence>
<dbReference type="AlphaFoldDB" id="A0A5F8HKY6"/>
<feature type="region of interest" description="Disordered" evidence="1">
    <location>
        <begin position="1"/>
        <end position="60"/>
    </location>
</feature>
<reference evidence="2 3" key="1">
    <citation type="journal article" date="2007" name="Nature">
        <title>Genome of the marsupial Monodelphis domestica reveals innovation in non-coding sequences.</title>
        <authorList>
            <person name="Mikkelsen T.S."/>
            <person name="Wakefield M.J."/>
            <person name="Aken B."/>
            <person name="Amemiya C.T."/>
            <person name="Chang J.L."/>
            <person name="Duke S."/>
            <person name="Garber M."/>
            <person name="Gentles A.J."/>
            <person name="Goodstadt L."/>
            <person name="Heger A."/>
            <person name="Jurka J."/>
            <person name="Kamal M."/>
            <person name="Mauceli E."/>
            <person name="Searle S.M."/>
            <person name="Sharpe T."/>
            <person name="Baker M.L."/>
            <person name="Batzer M.A."/>
            <person name="Benos P.V."/>
            <person name="Belov K."/>
            <person name="Clamp M."/>
            <person name="Cook A."/>
            <person name="Cuff J."/>
            <person name="Das R."/>
            <person name="Davidow L."/>
            <person name="Deakin J.E."/>
            <person name="Fazzari M.J."/>
            <person name="Glass J.L."/>
            <person name="Grabherr M."/>
            <person name="Greally J.M."/>
            <person name="Gu W."/>
            <person name="Hore T.A."/>
            <person name="Huttley G.A."/>
            <person name="Kleber M."/>
            <person name="Jirtle R.L."/>
            <person name="Koina E."/>
            <person name="Lee J.T."/>
            <person name="Mahony S."/>
            <person name="Marra M.A."/>
            <person name="Miller R.D."/>
            <person name="Nicholls R.D."/>
            <person name="Oda M."/>
            <person name="Papenfuss A.T."/>
            <person name="Parra Z.E."/>
            <person name="Pollock D.D."/>
            <person name="Ray D.A."/>
            <person name="Schein J.E."/>
            <person name="Speed T.P."/>
            <person name="Thompson K."/>
            <person name="VandeBerg J.L."/>
            <person name="Wade C.M."/>
            <person name="Walker J.A."/>
            <person name="Waters P.D."/>
            <person name="Webber C."/>
            <person name="Weidman J.R."/>
            <person name="Xie X."/>
            <person name="Zody M.C."/>
            <person name="Baldwin J."/>
            <person name="Abdouelleil A."/>
            <person name="Abdulkadir J."/>
            <person name="Abebe A."/>
            <person name="Abera B."/>
            <person name="Abreu J."/>
            <person name="Acer S.C."/>
            <person name="Aftuck L."/>
            <person name="Alexander A."/>
            <person name="An P."/>
            <person name="Anderson E."/>
            <person name="Anderson S."/>
            <person name="Arachi H."/>
            <person name="Azer M."/>
            <person name="Bachantsang P."/>
            <person name="Barry A."/>
            <person name="Bayul T."/>
            <person name="Berlin A."/>
            <person name="Bessette D."/>
            <person name="Bloom T."/>
            <person name="Bloom T."/>
            <person name="Boguslavskiy L."/>
            <person name="Bonnet C."/>
            <person name="Boukhgalter B."/>
            <person name="Bourzgui I."/>
            <person name="Brown A."/>
            <person name="Cahill P."/>
            <person name="Channer S."/>
            <person name="Cheshatsang Y."/>
            <person name="Chuda L."/>
            <person name="Citroen M."/>
            <person name="Collymore A."/>
            <person name="Cooke P."/>
            <person name="Costello M."/>
            <person name="D'Aco K."/>
            <person name="Daza R."/>
            <person name="De Haan G."/>
            <person name="DeGray S."/>
            <person name="DeMaso C."/>
            <person name="Dhargay N."/>
            <person name="Dooley K."/>
            <person name="Dooley E."/>
            <person name="Doricent M."/>
            <person name="Dorje P."/>
            <person name="Dorjee K."/>
            <person name="Dupes A."/>
            <person name="Elong R."/>
            <person name="Falk J."/>
            <person name="Farina A."/>
            <person name="Faro S."/>
            <person name="Ferguson D."/>
            <person name="Fisher S."/>
            <person name="Foley C.D."/>
            <person name="Franke A."/>
            <person name="Friedrich D."/>
            <person name="Gadbois L."/>
            <person name="Gearin G."/>
            <person name="Gearin C.R."/>
            <person name="Giannoukos G."/>
            <person name="Goode T."/>
            <person name="Graham J."/>
            <person name="Grandbois E."/>
            <person name="Grewal S."/>
            <person name="Gyaltsen K."/>
            <person name="Hafez N."/>
            <person name="Hagos B."/>
            <person name="Hall J."/>
            <person name="Henson C."/>
            <person name="Hollinger A."/>
            <person name="Honan T."/>
            <person name="Huard M.D."/>
            <person name="Hughes L."/>
            <person name="Hurhula B."/>
            <person name="Husby M.E."/>
            <person name="Kamat A."/>
            <person name="Kanga B."/>
            <person name="Kashin S."/>
            <person name="Khazanovich D."/>
            <person name="Kisner P."/>
            <person name="Lance K."/>
            <person name="Lara M."/>
            <person name="Lee W."/>
            <person name="Lennon N."/>
            <person name="Letendre F."/>
            <person name="LeVine R."/>
            <person name="Lipovsky A."/>
            <person name="Liu X."/>
            <person name="Liu J."/>
            <person name="Liu S."/>
            <person name="Lokyitsang T."/>
            <person name="Lokyitsang Y."/>
            <person name="Lubonja R."/>
            <person name="Lui A."/>
            <person name="MacDonald P."/>
            <person name="Magnisalis V."/>
            <person name="Maru K."/>
            <person name="Matthews C."/>
            <person name="McCusker W."/>
            <person name="McDonough S."/>
            <person name="Mehta T."/>
            <person name="Meldrim J."/>
            <person name="Meneus L."/>
            <person name="Mihai O."/>
            <person name="Mihalev A."/>
            <person name="Mihova T."/>
            <person name="Mittelman R."/>
            <person name="Mlenga V."/>
            <person name="Montmayeur A."/>
            <person name="Mulrain L."/>
            <person name="Navidi A."/>
            <person name="Naylor J."/>
            <person name="Negash T."/>
            <person name="Nguyen T."/>
            <person name="Nguyen N."/>
            <person name="Nicol R."/>
            <person name="Norbu C."/>
            <person name="Norbu N."/>
            <person name="Novod N."/>
            <person name="O'Neill B."/>
            <person name="Osman S."/>
            <person name="Markiewicz E."/>
            <person name="Oyono O.L."/>
            <person name="Patti C."/>
            <person name="Phunkhang P."/>
            <person name="Pierre F."/>
            <person name="Priest M."/>
            <person name="Raghuraman S."/>
            <person name="Rege F."/>
            <person name="Reyes R."/>
            <person name="Rise C."/>
            <person name="Rogov P."/>
            <person name="Ross K."/>
            <person name="Ryan E."/>
            <person name="Settipalli S."/>
            <person name="Shea T."/>
            <person name="Sherpa N."/>
            <person name="Shi L."/>
            <person name="Shih D."/>
            <person name="Sparrow T."/>
            <person name="Spaulding J."/>
            <person name="Stalker J."/>
            <person name="Stange-Thomann N."/>
            <person name="Stavropoulos S."/>
            <person name="Stone C."/>
            <person name="Strader C."/>
            <person name="Tesfaye S."/>
            <person name="Thomson T."/>
            <person name="Thoulutsang Y."/>
            <person name="Thoulutsang D."/>
            <person name="Topham K."/>
            <person name="Topping I."/>
            <person name="Tsamla T."/>
            <person name="Vassiliev H."/>
            <person name="Vo A."/>
            <person name="Wangchuk T."/>
            <person name="Wangdi T."/>
            <person name="Weiand M."/>
            <person name="Wilkinson J."/>
            <person name="Wilson A."/>
            <person name="Yadav S."/>
            <person name="Young G."/>
            <person name="Yu Q."/>
            <person name="Zembek L."/>
            <person name="Zhong D."/>
            <person name="Zimmer A."/>
            <person name="Zwirko Z."/>
            <person name="Jaffe D.B."/>
            <person name="Alvarez P."/>
            <person name="Brockman W."/>
            <person name="Butler J."/>
            <person name="Chin C."/>
            <person name="Gnerre S."/>
            <person name="MacCallum I."/>
            <person name="Graves J.A."/>
            <person name="Ponting C.P."/>
            <person name="Breen M."/>
            <person name="Samollow P.B."/>
            <person name="Lander E.S."/>
            <person name="Lindblad-Toh K."/>
        </authorList>
    </citation>
    <scope>NUCLEOTIDE SEQUENCE [LARGE SCALE GENOMIC DNA]</scope>
</reference>